<sequence>MREHDFGRRGFGPGGPFPHHRGGGRRGRVFDSAELQLVVLDLITEQSRHGYELIREIEALSGGLYAPSPGMIYPTLSLLLEMGLVEETSTDGARKSFAITDAGRAHLAENEKPLAAARSRLEALAEAKDRADPAPLRRAMGNLREVLIIASRKPGFDEKKILESARLIDELAGTIERL</sequence>
<dbReference type="InterPro" id="IPR036390">
    <property type="entry name" value="WH_DNA-bd_sf"/>
</dbReference>
<dbReference type="InterPro" id="IPR005149">
    <property type="entry name" value="Tscrpt_reg_PadR_N"/>
</dbReference>
<name>A0ABZ2I1W5_9HYPH</name>
<accession>A0ABZ2I1W5</accession>
<dbReference type="Pfam" id="PF03551">
    <property type="entry name" value="PadR"/>
    <property type="match status" value="1"/>
</dbReference>
<dbReference type="Proteomes" id="UP001369958">
    <property type="component" value="Chromosome"/>
</dbReference>
<dbReference type="InterPro" id="IPR036388">
    <property type="entry name" value="WH-like_DNA-bd_sf"/>
</dbReference>
<evidence type="ECO:0000256" key="1">
    <source>
        <dbReference type="SAM" id="MobiDB-lite"/>
    </source>
</evidence>
<evidence type="ECO:0000313" key="3">
    <source>
        <dbReference type="EMBL" id="WWT33859.1"/>
    </source>
</evidence>
<reference evidence="3 4" key="1">
    <citation type="submission" date="2024-02" db="EMBL/GenBank/DDBJ databases">
        <title>Complete genome sequence of Pelagibacterium nitratireducens ZH15.</title>
        <authorList>
            <person name="Zhao L.H."/>
        </authorList>
    </citation>
    <scope>NUCLEOTIDE SEQUENCE [LARGE SCALE GENOMIC DNA]</scope>
    <source>
        <strain evidence="3 4">ZH15</strain>
    </source>
</reference>
<dbReference type="Gene3D" id="1.10.10.10">
    <property type="entry name" value="Winged helix-like DNA-binding domain superfamily/Winged helix DNA-binding domain"/>
    <property type="match status" value="1"/>
</dbReference>
<evidence type="ECO:0000259" key="2">
    <source>
        <dbReference type="Pfam" id="PF03551"/>
    </source>
</evidence>
<evidence type="ECO:0000313" key="4">
    <source>
        <dbReference type="Proteomes" id="UP001369958"/>
    </source>
</evidence>
<dbReference type="PANTHER" id="PTHR43252:SF7">
    <property type="entry name" value="TRANSCRIPTIONAL REGULATOR YQJI"/>
    <property type="match status" value="1"/>
</dbReference>
<keyword evidence="4" id="KW-1185">Reference proteome</keyword>
<organism evidence="3 4">
    <name type="scientific">Pelagibacterium nitratireducens</name>
    <dbReference type="NCBI Taxonomy" id="1046114"/>
    <lineage>
        <taxon>Bacteria</taxon>
        <taxon>Pseudomonadati</taxon>
        <taxon>Pseudomonadota</taxon>
        <taxon>Alphaproteobacteria</taxon>
        <taxon>Hyphomicrobiales</taxon>
        <taxon>Devosiaceae</taxon>
        <taxon>Pelagibacterium</taxon>
    </lineage>
</organism>
<feature type="region of interest" description="Disordered" evidence="1">
    <location>
        <begin position="1"/>
        <end position="25"/>
    </location>
</feature>
<dbReference type="EMBL" id="CP146275">
    <property type="protein sequence ID" value="WWT33859.1"/>
    <property type="molecule type" value="Genomic_DNA"/>
</dbReference>
<dbReference type="PANTHER" id="PTHR43252">
    <property type="entry name" value="TRANSCRIPTIONAL REGULATOR YQJI"/>
    <property type="match status" value="1"/>
</dbReference>
<proteinExistence type="predicted"/>
<feature type="domain" description="Transcription regulator PadR N-terminal" evidence="2">
    <location>
        <begin position="39"/>
        <end position="109"/>
    </location>
</feature>
<dbReference type="RefSeq" id="WP_338609604.1">
    <property type="nucleotide sequence ID" value="NZ_CP146275.1"/>
</dbReference>
<dbReference type="SUPFAM" id="SSF46785">
    <property type="entry name" value="Winged helix' DNA-binding domain"/>
    <property type="match status" value="1"/>
</dbReference>
<protein>
    <submittedName>
        <fullName evidence="3">PadR family transcriptional regulator</fullName>
    </submittedName>
</protein>
<gene>
    <name evidence="3" type="ORF">V6617_05215</name>
</gene>